<dbReference type="EMBL" id="AVOT02046132">
    <property type="protein sequence ID" value="MBW0541469.1"/>
    <property type="molecule type" value="Genomic_DNA"/>
</dbReference>
<dbReference type="CDD" id="cd09272">
    <property type="entry name" value="RNase_HI_RT_Ty1"/>
    <property type="match status" value="1"/>
</dbReference>
<keyword evidence="8" id="KW-0547">Nucleotide-binding</keyword>
<evidence type="ECO:0000256" key="20">
    <source>
        <dbReference type="ARBA" id="ARBA00023268"/>
    </source>
</evidence>
<keyword evidence="15" id="KW-0229">DNA integration</keyword>
<keyword evidence="19" id="KW-0233">DNA recombination</keyword>
<evidence type="ECO:0000256" key="7">
    <source>
        <dbReference type="ARBA" id="ARBA00022723"/>
    </source>
</evidence>
<feature type="region of interest" description="Disordered" evidence="23">
    <location>
        <begin position="720"/>
        <end position="750"/>
    </location>
</feature>
<dbReference type="Pfam" id="PF25597">
    <property type="entry name" value="SH3_retrovirus"/>
    <property type="match status" value="1"/>
</dbReference>
<evidence type="ECO:0000256" key="17">
    <source>
        <dbReference type="ARBA" id="ARBA00022932"/>
    </source>
</evidence>
<proteinExistence type="predicted"/>
<keyword evidence="9" id="KW-0064">Aspartyl protease</keyword>
<evidence type="ECO:0000256" key="12">
    <source>
        <dbReference type="ARBA" id="ARBA00022840"/>
    </source>
</evidence>
<keyword evidence="3" id="KW-1188">Viral release from host cell</keyword>
<sequence length="1285" mass="145031">MLEKSHIKEATHIPILDGHNYTIWNIMMDVELSARGLREIVDTSHPPNSDPATIKHWSQANVEAVQLILSRLHQEIIINVVDSTTVKSAKALWVKINSTYASQTVTNRGRTWVKWECLRFTGNIADYVKECTNILFDIAGIEINLPPDIMVYSILGKISRDSNEFNHIIDPLILSMNVNINPQEFLDKLSERAKHKNTKNNFQKTVKAEDSAALLTDTNKHPELHPPPRNKSKNRTRDAKTHQTGLEALFPTKHTEPPNTPLSLVIDCGATHHMFNNKEIFTELTSNHNKVIATSDPSSDLICKGQGTVKIVINDKIFTLKDFLYIPKLARNLVSLLELCHKSITITKDGPSFHLLQNNANVISGNLINKLMIVPFNQPLANLTESNSSIIWHQRLGHPGNNIMKSLGLVPLSKDTCYICIKGKMTALPFKSHFEKNIKPLDCLHLDVVGPISPPSSSGHRYFLTIVDQHTSYKITCFMKNKSEVFEHFVTQMNLMQNLHDRKIKKIVTDGGGEFVNNQFKTLANNQGFIHCIAPPYTPQHNGFAERANRTLLDKARCLLLTSKLPNYYWAEAVNTATSLSNAVPTPSRYNQSPHLLWTGTPAKIRRLRTFGCKVIFTIPSQKRTWKLSPVGEVGILLGNSNDSAYRILKISDKKVYVTRHVVFFENIFPCLRDSPDPDSDMRGNWNNFKIMEEDQFYDCIEESEDLISKAMEPVDLLNEDKSLDSPDGENVNPTLENKREAPPPRKRIKVIGPRHPTLISSNISQENILPYARRSAAHLTHMNPTSYNEAMKSASSELWLQAIGKELQNMCHLKVWEEVPISEKTKLIGTTWVFKTKRNKNNIIIEHKARLCAQGFSQTPGVDFSKTFAPTGRLNSLRTLISFAASRGLCFEHLDINSAFLNATLEEDVYLSSPQGLDRDKSKTCLKLNKAIYELYPIWLFLHVDNIGIFGKNLTKFKNAIELEFSTKMIGEADLMLGIKIGHQPESITLSQRQYIESLLDLYGMSSCKPVATPLMPNSHMQAASKSEKEELSKLGVNYCSAVGSLSYLSVSTRPDHAFPVSALSQFLENPGIEHWKCFLHVLKYLKGTSTMELTFQRNSMKPPIAYSDADWGNCKTTRQSVTGYLITIHNNLVIWKARKQPIVSLLSAEAEYRSLTDLTSEIMWFRQFYKEVDIIERHEPITVHEDNQGCIDTANGDCNSDSQRMKHVDIQLHFIREVISASIVQLTYTPASQMLADFLTKAVCRPAMRRGMTNLGLLQTGDTGCHSQGGRGITNHIQQSLLH</sequence>
<dbReference type="SUPFAM" id="SSF53098">
    <property type="entry name" value="Ribonuclease H-like"/>
    <property type="match status" value="1"/>
</dbReference>
<evidence type="ECO:0000256" key="18">
    <source>
        <dbReference type="ARBA" id="ARBA00023113"/>
    </source>
</evidence>
<keyword evidence="5" id="KW-0548">Nucleotidyltransferase</keyword>
<dbReference type="GO" id="GO:0005524">
    <property type="term" value="F:ATP binding"/>
    <property type="evidence" value="ECO:0007669"/>
    <property type="project" value="UniProtKB-KW"/>
</dbReference>
<evidence type="ECO:0000256" key="14">
    <source>
        <dbReference type="ARBA" id="ARBA00022884"/>
    </source>
</evidence>
<keyword evidence="26" id="KW-1185">Reference proteome</keyword>
<dbReference type="PANTHER" id="PTHR42648:SF11">
    <property type="entry name" value="TRANSPOSON TY4-P GAG-POL POLYPROTEIN"/>
    <property type="match status" value="1"/>
</dbReference>
<dbReference type="InterPro" id="IPR001584">
    <property type="entry name" value="Integrase_cat-core"/>
</dbReference>
<dbReference type="GO" id="GO:0003887">
    <property type="term" value="F:DNA-directed DNA polymerase activity"/>
    <property type="evidence" value="ECO:0007669"/>
    <property type="project" value="UniProtKB-KW"/>
</dbReference>
<evidence type="ECO:0000256" key="2">
    <source>
        <dbReference type="ARBA" id="ARBA00022578"/>
    </source>
</evidence>
<evidence type="ECO:0000256" key="21">
    <source>
        <dbReference type="ARBA" id="ARBA00048173"/>
    </source>
</evidence>
<feature type="domain" description="Integrase catalytic" evidence="24">
    <location>
        <begin position="436"/>
        <end position="602"/>
    </location>
</feature>
<keyword evidence="16" id="KW-0695">RNA-directed DNA polymerase</keyword>
<evidence type="ECO:0000313" key="25">
    <source>
        <dbReference type="EMBL" id="MBW0541469.1"/>
    </source>
</evidence>
<keyword evidence="2" id="KW-0815">Transposition</keyword>
<evidence type="ECO:0000256" key="11">
    <source>
        <dbReference type="ARBA" id="ARBA00022801"/>
    </source>
</evidence>
<evidence type="ECO:0000256" key="1">
    <source>
        <dbReference type="ARBA" id="ARBA00002180"/>
    </source>
</evidence>
<organism evidence="25 26">
    <name type="scientific">Austropuccinia psidii MF-1</name>
    <dbReference type="NCBI Taxonomy" id="1389203"/>
    <lineage>
        <taxon>Eukaryota</taxon>
        <taxon>Fungi</taxon>
        <taxon>Dikarya</taxon>
        <taxon>Basidiomycota</taxon>
        <taxon>Pucciniomycotina</taxon>
        <taxon>Pucciniomycetes</taxon>
        <taxon>Pucciniales</taxon>
        <taxon>Sphaerophragmiaceae</taxon>
        <taxon>Austropuccinia</taxon>
    </lineage>
</organism>
<dbReference type="GO" id="GO:0003723">
    <property type="term" value="F:RNA binding"/>
    <property type="evidence" value="ECO:0007669"/>
    <property type="project" value="UniProtKB-KW"/>
</dbReference>
<dbReference type="SUPFAM" id="SSF56672">
    <property type="entry name" value="DNA/RNA polymerases"/>
    <property type="match status" value="1"/>
</dbReference>
<dbReference type="GO" id="GO:0046872">
    <property type="term" value="F:metal ion binding"/>
    <property type="evidence" value="ECO:0007669"/>
    <property type="project" value="UniProtKB-KW"/>
</dbReference>
<keyword evidence="12" id="KW-0067">ATP-binding</keyword>
<reference evidence="25" key="1">
    <citation type="submission" date="2021-03" db="EMBL/GenBank/DDBJ databases">
        <title>Draft genome sequence of rust myrtle Austropuccinia psidii MF-1, a brazilian biotype.</title>
        <authorList>
            <person name="Quecine M.C."/>
            <person name="Pachon D.M.R."/>
            <person name="Bonatelli M.L."/>
            <person name="Correr F.H."/>
            <person name="Franceschini L.M."/>
            <person name="Leite T.F."/>
            <person name="Margarido G.R.A."/>
            <person name="Almeida C.A."/>
            <person name="Ferrarezi J.A."/>
            <person name="Labate C.A."/>
        </authorList>
    </citation>
    <scope>NUCLEOTIDE SEQUENCE</scope>
    <source>
        <strain evidence="25">MF-1</strain>
    </source>
</reference>
<keyword evidence="11" id="KW-0378">Hydrolase</keyword>
<keyword evidence="4" id="KW-0645">Protease</keyword>
<dbReference type="InterPro" id="IPR057670">
    <property type="entry name" value="SH3_retrovirus"/>
</dbReference>
<comment type="function">
    <text evidence="1">The aspartyl protease (PR) mediates the proteolytic cleavages of the Gag and Gag-Pol polyproteins after assembly of the VLP.</text>
</comment>
<comment type="caution">
    <text evidence="25">The sequence shown here is derived from an EMBL/GenBank/DDBJ whole genome shotgun (WGS) entry which is preliminary data.</text>
</comment>
<evidence type="ECO:0000256" key="16">
    <source>
        <dbReference type="ARBA" id="ARBA00022918"/>
    </source>
</evidence>
<keyword evidence="7" id="KW-0479">Metal-binding</keyword>
<evidence type="ECO:0000256" key="4">
    <source>
        <dbReference type="ARBA" id="ARBA00022670"/>
    </source>
</evidence>
<name>A0A9Q3FLV8_9BASI</name>
<keyword evidence="20" id="KW-0511">Multifunctional enzyme</keyword>
<dbReference type="GO" id="GO:0032196">
    <property type="term" value="P:transposition"/>
    <property type="evidence" value="ECO:0007669"/>
    <property type="project" value="UniProtKB-KW"/>
</dbReference>
<feature type="region of interest" description="Disordered" evidence="23">
    <location>
        <begin position="215"/>
        <end position="254"/>
    </location>
</feature>
<dbReference type="Pfam" id="PF14223">
    <property type="entry name" value="Retrotran_gag_2"/>
    <property type="match status" value="1"/>
</dbReference>
<dbReference type="GO" id="GO:0006508">
    <property type="term" value="P:proteolysis"/>
    <property type="evidence" value="ECO:0007669"/>
    <property type="project" value="UniProtKB-KW"/>
</dbReference>
<keyword evidence="13" id="KW-0460">Magnesium</keyword>
<evidence type="ECO:0000256" key="10">
    <source>
        <dbReference type="ARBA" id="ARBA00022759"/>
    </source>
</evidence>
<evidence type="ECO:0000256" key="9">
    <source>
        <dbReference type="ARBA" id="ARBA00022750"/>
    </source>
</evidence>
<gene>
    <name evidence="25" type="ORF">O181_081184</name>
</gene>
<keyword evidence="10" id="KW-0255">Endonuclease</keyword>
<dbReference type="GO" id="GO:0015074">
    <property type="term" value="P:DNA integration"/>
    <property type="evidence" value="ECO:0007669"/>
    <property type="project" value="UniProtKB-KW"/>
</dbReference>
<dbReference type="InterPro" id="IPR025724">
    <property type="entry name" value="GAG-pre-integrase_dom"/>
</dbReference>
<dbReference type="GO" id="GO:0006310">
    <property type="term" value="P:DNA recombination"/>
    <property type="evidence" value="ECO:0007669"/>
    <property type="project" value="UniProtKB-KW"/>
</dbReference>
<evidence type="ECO:0000256" key="8">
    <source>
        <dbReference type="ARBA" id="ARBA00022741"/>
    </source>
</evidence>
<keyword evidence="6" id="KW-0540">Nuclease</keyword>
<dbReference type="GO" id="GO:0003964">
    <property type="term" value="F:RNA-directed DNA polymerase activity"/>
    <property type="evidence" value="ECO:0007669"/>
    <property type="project" value="UniProtKB-KW"/>
</dbReference>
<keyword evidence="17" id="KW-0239">DNA-directed DNA polymerase</keyword>
<dbReference type="GO" id="GO:0004519">
    <property type="term" value="F:endonuclease activity"/>
    <property type="evidence" value="ECO:0007669"/>
    <property type="project" value="UniProtKB-KW"/>
</dbReference>
<evidence type="ECO:0000256" key="3">
    <source>
        <dbReference type="ARBA" id="ARBA00022612"/>
    </source>
</evidence>
<evidence type="ECO:0000256" key="15">
    <source>
        <dbReference type="ARBA" id="ARBA00022908"/>
    </source>
</evidence>
<evidence type="ECO:0000256" key="22">
    <source>
        <dbReference type="ARBA" id="ARBA00049244"/>
    </source>
</evidence>
<dbReference type="Pfam" id="PF13976">
    <property type="entry name" value="gag_pre-integrs"/>
    <property type="match status" value="1"/>
</dbReference>
<dbReference type="PROSITE" id="PS50994">
    <property type="entry name" value="INTEGRASE"/>
    <property type="match status" value="1"/>
</dbReference>
<dbReference type="PANTHER" id="PTHR42648">
    <property type="entry name" value="TRANSPOSASE, PUTATIVE-RELATED"/>
    <property type="match status" value="1"/>
</dbReference>
<dbReference type="InterPro" id="IPR054722">
    <property type="entry name" value="PolX-like_BBD"/>
</dbReference>
<dbReference type="InterPro" id="IPR043502">
    <property type="entry name" value="DNA/RNA_pol_sf"/>
</dbReference>
<evidence type="ECO:0000313" key="26">
    <source>
        <dbReference type="Proteomes" id="UP000765509"/>
    </source>
</evidence>
<dbReference type="InterPro" id="IPR013103">
    <property type="entry name" value="RVT_2"/>
</dbReference>
<evidence type="ECO:0000256" key="5">
    <source>
        <dbReference type="ARBA" id="ARBA00022695"/>
    </source>
</evidence>
<accession>A0A9Q3FLV8</accession>
<evidence type="ECO:0000256" key="19">
    <source>
        <dbReference type="ARBA" id="ARBA00023172"/>
    </source>
</evidence>
<dbReference type="InterPro" id="IPR039537">
    <property type="entry name" value="Retrotran_Ty1/copia-like"/>
</dbReference>
<evidence type="ECO:0000256" key="23">
    <source>
        <dbReference type="SAM" id="MobiDB-lite"/>
    </source>
</evidence>
<evidence type="ECO:0000256" key="13">
    <source>
        <dbReference type="ARBA" id="ARBA00022842"/>
    </source>
</evidence>
<dbReference type="Pfam" id="PF07727">
    <property type="entry name" value="RVT_2"/>
    <property type="match status" value="1"/>
</dbReference>
<keyword evidence="17" id="KW-0808">Transferase</keyword>
<keyword evidence="14" id="KW-0694">RNA-binding</keyword>
<evidence type="ECO:0000259" key="24">
    <source>
        <dbReference type="PROSITE" id="PS50994"/>
    </source>
</evidence>
<dbReference type="Proteomes" id="UP000765509">
    <property type="component" value="Unassembled WGS sequence"/>
</dbReference>
<dbReference type="InterPro" id="IPR036397">
    <property type="entry name" value="RNaseH_sf"/>
</dbReference>
<comment type="catalytic activity">
    <reaction evidence="21">
        <text>DNA(n) + a 2'-deoxyribonucleoside 5'-triphosphate = DNA(n+1) + diphosphate</text>
        <dbReference type="Rhea" id="RHEA:22508"/>
        <dbReference type="Rhea" id="RHEA-COMP:17339"/>
        <dbReference type="Rhea" id="RHEA-COMP:17340"/>
        <dbReference type="ChEBI" id="CHEBI:33019"/>
        <dbReference type="ChEBI" id="CHEBI:61560"/>
        <dbReference type="ChEBI" id="CHEBI:173112"/>
        <dbReference type="EC" id="2.7.7.49"/>
    </reaction>
</comment>
<dbReference type="InterPro" id="IPR012337">
    <property type="entry name" value="RNaseH-like_sf"/>
</dbReference>
<evidence type="ECO:0000256" key="6">
    <source>
        <dbReference type="ARBA" id="ARBA00022722"/>
    </source>
</evidence>
<dbReference type="Pfam" id="PF22936">
    <property type="entry name" value="Pol_BBD"/>
    <property type="match status" value="1"/>
</dbReference>
<dbReference type="Gene3D" id="3.30.420.10">
    <property type="entry name" value="Ribonuclease H-like superfamily/Ribonuclease H"/>
    <property type="match status" value="1"/>
</dbReference>
<dbReference type="Pfam" id="PF00665">
    <property type="entry name" value="rve"/>
    <property type="match status" value="1"/>
</dbReference>
<keyword evidence="18" id="KW-0917">Virion maturation</keyword>
<dbReference type="GO" id="GO:0005634">
    <property type="term" value="C:nucleus"/>
    <property type="evidence" value="ECO:0007669"/>
    <property type="project" value="UniProtKB-ARBA"/>
</dbReference>
<dbReference type="GO" id="GO:0004190">
    <property type="term" value="F:aspartic-type endopeptidase activity"/>
    <property type="evidence" value="ECO:0007669"/>
    <property type="project" value="UniProtKB-KW"/>
</dbReference>
<protein>
    <recommendedName>
        <fullName evidence="24">Integrase catalytic domain-containing protein</fullName>
    </recommendedName>
</protein>
<comment type="catalytic activity">
    <reaction evidence="22">
        <text>DNA(n) + a 2'-deoxyribonucleoside 5'-triphosphate = DNA(n+1) + diphosphate</text>
        <dbReference type="Rhea" id="RHEA:22508"/>
        <dbReference type="Rhea" id="RHEA-COMP:17339"/>
        <dbReference type="Rhea" id="RHEA-COMP:17340"/>
        <dbReference type="ChEBI" id="CHEBI:33019"/>
        <dbReference type="ChEBI" id="CHEBI:61560"/>
        <dbReference type="ChEBI" id="CHEBI:173112"/>
        <dbReference type="EC" id="2.7.7.7"/>
    </reaction>
</comment>